<evidence type="ECO:0000259" key="2">
    <source>
        <dbReference type="Pfam" id="PF04112"/>
    </source>
</evidence>
<evidence type="ECO:0000313" key="4">
    <source>
        <dbReference type="Proteomes" id="UP000240500"/>
    </source>
</evidence>
<dbReference type="VEuPathDB" id="PlasmoDB:PRG01_0918900"/>
<evidence type="ECO:0000313" key="3">
    <source>
        <dbReference type="EMBL" id="SOV78842.1"/>
    </source>
</evidence>
<accession>A0A2P9DCT5</accession>
<dbReference type="InterPro" id="IPR007244">
    <property type="entry name" value="Naa35_N"/>
</dbReference>
<dbReference type="OrthoDB" id="376025at2759"/>
<organism evidence="3 4">
    <name type="scientific">Plasmodium reichenowi</name>
    <dbReference type="NCBI Taxonomy" id="5854"/>
    <lineage>
        <taxon>Eukaryota</taxon>
        <taxon>Sar</taxon>
        <taxon>Alveolata</taxon>
        <taxon>Apicomplexa</taxon>
        <taxon>Aconoidasida</taxon>
        <taxon>Haemosporida</taxon>
        <taxon>Plasmodiidae</taxon>
        <taxon>Plasmodium</taxon>
        <taxon>Plasmodium (Laverania)</taxon>
    </lineage>
</organism>
<dbReference type="PANTHER" id="PTHR21373">
    <property type="entry name" value="GLUCOSE REPRESSIBLE PROTEIN MAK10"/>
    <property type="match status" value="1"/>
</dbReference>
<proteinExistence type="predicted"/>
<dbReference type="Proteomes" id="UP000240500">
    <property type="component" value="Chromosome 9"/>
</dbReference>
<name>A0A2P9DCT5_PLARE</name>
<evidence type="ECO:0000256" key="1">
    <source>
        <dbReference type="SAM" id="MobiDB-lite"/>
    </source>
</evidence>
<dbReference type="PANTHER" id="PTHR21373:SF0">
    <property type="entry name" value="N-ALPHA-ACETYLTRANSFERASE 35, NATC AUXILIARY SUBUNIT"/>
    <property type="match status" value="1"/>
</dbReference>
<dbReference type="EMBL" id="LT969572">
    <property type="protein sequence ID" value="SOV78842.1"/>
    <property type="molecule type" value="Genomic_DNA"/>
</dbReference>
<dbReference type="AlphaFoldDB" id="A0A2P9DCT5"/>
<gene>
    <name evidence="3" type="ORF">PRG01_0918900</name>
</gene>
<protein>
    <recommendedName>
        <fullName evidence="2">NAA35-like N-terminal domain-containing protein</fullName>
    </recommendedName>
</protein>
<feature type="region of interest" description="Disordered" evidence="1">
    <location>
        <begin position="168"/>
        <end position="197"/>
    </location>
</feature>
<dbReference type="InterPro" id="IPR057983">
    <property type="entry name" value="NAA35-like_N"/>
</dbReference>
<reference evidence="3 4" key="1">
    <citation type="submission" date="2016-09" db="EMBL/GenBank/DDBJ databases">
        <authorList>
            <consortium name="Pathogen Informatics"/>
        </authorList>
    </citation>
    <scope>NUCLEOTIDE SEQUENCE [LARGE SCALE GENOMIC DNA]</scope>
</reference>
<sequence>MINSGEKEYISISDFLYMNVEDLKDDEEIKQKDFSYRKYVCSLELGDKKLDCGIHPEKRLSIIDCEERKYINDELSYDDIIFIIDHLLLNLVKLLKGNHPFLTVLSCYYLHDSKVINCKDNGYFLEEVFMKWLAAFSYDKIYMDIFKNDNKEFIKYIEKRDDPKKYINKNKVADNKKDNNKDNNMERKEEEEKEIEKKSDRININYKNNNNNNNNNIHNDNICEENTFKNICEEDYVENKMFLFFQLFLIFYASSSELIDYVITQNNFVHRDDYKCGLVTLNDCLLYHCRNRRAYILKNLFIIKRCFTKFFTQYEENKKKNKDIIYILKRIKFIIYFTSLLNQLIFDMCESNKDSIKENCKQILNCINSIDNYMNCNINEKGAVKNKMFKMIQEEEKKKKKKLYFNKYFLMYKMTHVSKHVTKLTISEGYLFYKNIITDIQYIADYIKLINMKSSFFDIKNILHYLKFYSKSCNVLIKCLFKCCLTQIIQVEKKEFAKFEKEYILTQQSKVSQHLHNNKKNVEKGKNNSCHIMANKLHTKNEKREDLESDKQKKKIIYNDDVEIFESDDETQKNIKNIKNNKNKELKCFVSSFESELKDYYSIFFDLYQNHNVESVDSNELLNKKLLDNVKDNIFVNMFLFLFYNESFIIIEELLKENEQFYVKNIIFNDLIYFGFSANLLMLFNNFAYTPDTLFYFVENELKIDTGYNYDKNIEHNDILKNIFCEKEMNKFVRLLRLNFGYLVNYMEKESSIVEIFDELENFIKQYDIIKWEEINGNINEKQLNAHMSKDKLKGHLINKDTLSDYDSGDDYDYNSRHFYNNIKNNTIISSPFCYRKYFKNEDEYKNFISITQKRMKFTILCKVFNLFSQYLEIVIKKIFKYSFLLPEREYSKLSNFHVDMRILYTLMKILTYNFKIYNMDKEIESIENYYTSILQTILIDYNCLGLYINLLSDQEYSFTYYVMSICYKELSYILQHGYNNRNNTEDINKNKYSLYYFILYLYSDFLMTYFIYLSYTNKDSNKLEEDSFYLKHKAWSFSYPHYCKMDLYSFQLNKSLLISLFLTKYLKINMSSRSSCLSHNNNDDFHIGLKKKIKNINEIKESYQNYKILINKYSNLIMSKNSVPYKIRLFEKSDNNFDMQNYFKQYVNEIDKYLKIIKHKYDSYSFINIYINALKANINSSYKKIPPFCFENISIFLNPDYEVVRNHPFFLSLQEKIKK</sequence>
<feature type="domain" description="NAA35-like N-terminal" evidence="2">
    <location>
        <begin position="29"/>
        <end position="117"/>
    </location>
</feature>
<dbReference type="Pfam" id="PF04112">
    <property type="entry name" value="Mak10"/>
    <property type="match status" value="1"/>
</dbReference>
<dbReference type="GO" id="GO:0031417">
    <property type="term" value="C:NatC complex"/>
    <property type="evidence" value="ECO:0007669"/>
    <property type="project" value="InterPro"/>
</dbReference>
<dbReference type="VEuPathDB" id="PlasmoDB:PRCDC_0909500"/>